<dbReference type="InterPro" id="IPR010610">
    <property type="entry name" value="EryCIII-like_C"/>
</dbReference>
<feature type="domain" description="Glycosyltransferase family 28 N-terminal" evidence="3">
    <location>
        <begin position="3"/>
        <end position="141"/>
    </location>
</feature>
<evidence type="ECO:0000256" key="1">
    <source>
        <dbReference type="ARBA" id="ARBA00004660"/>
    </source>
</evidence>
<comment type="pathway">
    <text evidence="1">Antibiotic biosynthesis; vancomycin biosynthesis.</text>
</comment>
<dbReference type="SUPFAM" id="SSF53756">
    <property type="entry name" value="UDP-Glycosyltransferase/glycogen phosphorylase"/>
    <property type="match status" value="1"/>
</dbReference>
<dbReference type="InterPro" id="IPR050426">
    <property type="entry name" value="Glycosyltransferase_28"/>
</dbReference>
<dbReference type="Pfam" id="PF03033">
    <property type="entry name" value="Glyco_transf_28"/>
    <property type="match status" value="1"/>
</dbReference>
<dbReference type="PANTHER" id="PTHR48050">
    <property type="entry name" value="STEROL 3-BETA-GLUCOSYLTRANSFERASE"/>
    <property type="match status" value="1"/>
</dbReference>
<keyword evidence="6" id="KW-1185">Reference proteome</keyword>
<dbReference type="Pfam" id="PF06722">
    <property type="entry name" value="EryCIII-like_C"/>
    <property type="match status" value="1"/>
</dbReference>
<accession>A0ABR6B8T8</accession>
<name>A0ABR6B8T8_9PSEU</name>
<reference evidence="5 6" key="1">
    <citation type="submission" date="2020-08" db="EMBL/GenBank/DDBJ databases">
        <title>Genomic Encyclopedia of Archaeal and Bacterial Type Strains, Phase II (KMG-II): from individual species to whole genera.</title>
        <authorList>
            <person name="Goeker M."/>
        </authorList>
    </citation>
    <scope>NUCLEOTIDE SEQUENCE [LARGE SCALE GENOMIC DNA]</scope>
    <source>
        <strain evidence="5 6">DSM 43850</strain>
    </source>
</reference>
<sequence>MRVVIVAVGTRGDVAPYTGLAARFAQEGHEVAIAAYRPFAELVTSAGAEFVALPGDPRSATSWTQVQHGSKIGTGPLGLARLMRMMTEEMVELAEAIRLAACERADVLLLSMPATLGYHVAEHLGLPSMGVFLQPAFPTAEHPPSLLGFGRSLGGLGNRLAGHLVLGSMGAIFARAIKAVRARLDLPALSPAELTRAMSAWPVQHGYSPTLLPRPRDWRQGLDVAGFLWPAPDPAWRPPRELLEFLDDGPPPVYVGFGSRVFGDAPRLSRLVDEALAAAGVRGVIQAGWADLRARSTRSITIGEAPHSWLFPRMGALLHHAGAGTSAAGLLAGRPTVSVPVLADQPFWASRLTMLGVGPKPVPHRKLTAERLAGAIRAAIGHQPYRERALELSARLRAEDGAGQVVAAVERLVRTAAADPRRQS</sequence>
<evidence type="ECO:0000259" key="3">
    <source>
        <dbReference type="Pfam" id="PF03033"/>
    </source>
</evidence>
<evidence type="ECO:0000259" key="4">
    <source>
        <dbReference type="Pfam" id="PF06722"/>
    </source>
</evidence>
<dbReference type="EMBL" id="JACJID010000001">
    <property type="protein sequence ID" value="MBA8923281.1"/>
    <property type="molecule type" value="Genomic_DNA"/>
</dbReference>
<dbReference type="InterPro" id="IPR002213">
    <property type="entry name" value="UDP_glucos_trans"/>
</dbReference>
<dbReference type="InterPro" id="IPR004276">
    <property type="entry name" value="GlycoTrans_28_N"/>
</dbReference>
<comment type="caution">
    <text evidence="5">The sequence shown here is derived from an EMBL/GenBank/DDBJ whole genome shotgun (WGS) entry which is preliminary data.</text>
</comment>
<dbReference type="RefSeq" id="WP_182836121.1">
    <property type="nucleotide sequence ID" value="NZ_BAAABQ010000046.1"/>
</dbReference>
<proteinExistence type="predicted"/>
<gene>
    <name evidence="5" type="ORF">BC739_000478</name>
</gene>
<dbReference type="Proteomes" id="UP000517916">
    <property type="component" value="Unassembled WGS sequence"/>
</dbReference>
<evidence type="ECO:0000256" key="2">
    <source>
        <dbReference type="ARBA" id="ARBA00023194"/>
    </source>
</evidence>
<keyword evidence="2" id="KW-0045">Antibiotic biosynthesis</keyword>
<organism evidence="5 6">
    <name type="scientific">Kutzneria viridogrisea</name>
    <dbReference type="NCBI Taxonomy" id="47990"/>
    <lineage>
        <taxon>Bacteria</taxon>
        <taxon>Bacillati</taxon>
        <taxon>Actinomycetota</taxon>
        <taxon>Actinomycetes</taxon>
        <taxon>Pseudonocardiales</taxon>
        <taxon>Pseudonocardiaceae</taxon>
        <taxon>Kutzneria</taxon>
    </lineage>
</organism>
<protein>
    <submittedName>
        <fullName evidence="5">UDP:flavonoid glycosyltransferase YjiC (YdhE family)</fullName>
    </submittedName>
</protein>
<feature type="domain" description="Erythromycin biosynthesis protein CIII-like C-terminal" evidence="4">
    <location>
        <begin position="303"/>
        <end position="410"/>
    </location>
</feature>
<dbReference type="Gene3D" id="3.40.50.2000">
    <property type="entry name" value="Glycogen Phosphorylase B"/>
    <property type="match status" value="2"/>
</dbReference>
<dbReference type="PANTHER" id="PTHR48050:SF13">
    <property type="entry name" value="STEROL 3-BETA-GLUCOSYLTRANSFERASE UGT80A2"/>
    <property type="match status" value="1"/>
</dbReference>
<evidence type="ECO:0000313" key="6">
    <source>
        <dbReference type="Proteomes" id="UP000517916"/>
    </source>
</evidence>
<evidence type="ECO:0000313" key="5">
    <source>
        <dbReference type="EMBL" id="MBA8923281.1"/>
    </source>
</evidence>
<dbReference type="CDD" id="cd03784">
    <property type="entry name" value="GT1_Gtf-like"/>
    <property type="match status" value="1"/>
</dbReference>